<dbReference type="GO" id="GO:0033281">
    <property type="term" value="C:TAT protein transport complex"/>
    <property type="evidence" value="ECO:0007669"/>
    <property type="project" value="UniProtKB-UniRule"/>
</dbReference>
<feature type="compositionally biased region" description="Polar residues" evidence="10">
    <location>
        <begin position="96"/>
        <end position="106"/>
    </location>
</feature>
<keyword evidence="7 9" id="KW-0811">Translocation</keyword>
<evidence type="ECO:0000256" key="2">
    <source>
        <dbReference type="ARBA" id="ARBA00022448"/>
    </source>
</evidence>
<dbReference type="InterPro" id="IPR018448">
    <property type="entry name" value="TatB"/>
</dbReference>
<keyword evidence="5 9" id="KW-0653">Protein transport</keyword>
<evidence type="ECO:0000256" key="8">
    <source>
        <dbReference type="ARBA" id="ARBA00023136"/>
    </source>
</evidence>
<comment type="function">
    <text evidence="9">Part of the twin-arginine translocation (Tat) system that transports large folded proteins containing a characteristic twin-arginine motif in their signal peptide across membranes. Together with TatC, TatB is part of a receptor directly interacting with Tat signal peptides. TatB may form an oligomeric binding site that transiently accommodates folded Tat precursor proteins before their translocation.</text>
</comment>
<dbReference type="NCBIfam" id="TIGR01410">
    <property type="entry name" value="tatB"/>
    <property type="match status" value="1"/>
</dbReference>
<keyword evidence="2 9" id="KW-0813">Transport</keyword>
<proteinExistence type="inferred from homology"/>
<comment type="similarity">
    <text evidence="9">Belongs to the TatB family.</text>
</comment>
<dbReference type="PRINTS" id="PR01506">
    <property type="entry name" value="TATBPROTEIN"/>
</dbReference>
<keyword evidence="3 9" id="KW-1003">Cell membrane</keyword>
<evidence type="ECO:0000313" key="12">
    <source>
        <dbReference type="Proteomes" id="UP000239814"/>
    </source>
</evidence>
<dbReference type="OrthoDB" id="3267321at2"/>
<dbReference type="InterPro" id="IPR003369">
    <property type="entry name" value="TatA/B/E"/>
</dbReference>
<gene>
    <name evidence="9 11" type="primary">tatB</name>
    <name evidence="11" type="ORF">C6V83_07370</name>
</gene>
<evidence type="ECO:0000256" key="6">
    <source>
        <dbReference type="ARBA" id="ARBA00022989"/>
    </source>
</evidence>
<evidence type="ECO:0000256" key="7">
    <source>
        <dbReference type="ARBA" id="ARBA00023010"/>
    </source>
</evidence>
<dbReference type="GO" id="GO:0008320">
    <property type="term" value="F:protein transmembrane transporter activity"/>
    <property type="evidence" value="ECO:0007669"/>
    <property type="project" value="UniProtKB-UniRule"/>
</dbReference>
<name>A0A2S0KEJ8_9ACTN</name>
<dbReference type="EMBL" id="CP027433">
    <property type="protein sequence ID" value="AVM00122.1"/>
    <property type="molecule type" value="Genomic_DNA"/>
</dbReference>
<dbReference type="Pfam" id="PF02416">
    <property type="entry name" value="TatA_B_E"/>
    <property type="match status" value="1"/>
</dbReference>
<dbReference type="AlphaFoldDB" id="A0A2S0KEJ8"/>
<organism evidence="11 12">
    <name type="scientific">Gordonia iterans</name>
    <dbReference type="NCBI Taxonomy" id="1004901"/>
    <lineage>
        <taxon>Bacteria</taxon>
        <taxon>Bacillati</taxon>
        <taxon>Actinomycetota</taxon>
        <taxon>Actinomycetes</taxon>
        <taxon>Mycobacteriales</taxon>
        <taxon>Gordoniaceae</taxon>
        <taxon>Gordonia</taxon>
    </lineage>
</organism>
<accession>A0A2S0KEJ8</accession>
<dbReference type="GO" id="GO:0043953">
    <property type="term" value="P:protein transport by the Tat complex"/>
    <property type="evidence" value="ECO:0007669"/>
    <property type="project" value="UniProtKB-UniRule"/>
</dbReference>
<dbReference type="Proteomes" id="UP000239814">
    <property type="component" value="Chromosome"/>
</dbReference>
<protein>
    <recommendedName>
        <fullName evidence="9">Sec-independent protein translocase protein TatB</fullName>
    </recommendedName>
</protein>
<evidence type="ECO:0000256" key="5">
    <source>
        <dbReference type="ARBA" id="ARBA00022927"/>
    </source>
</evidence>
<feature type="compositionally biased region" description="Basic and acidic residues" evidence="10">
    <location>
        <begin position="170"/>
        <end position="180"/>
    </location>
</feature>
<dbReference type="HAMAP" id="MF_00237">
    <property type="entry name" value="TatB"/>
    <property type="match status" value="1"/>
</dbReference>
<evidence type="ECO:0000256" key="3">
    <source>
        <dbReference type="ARBA" id="ARBA00022475"/>
    </source>
</evidence>
<evidence type="ECO:0000313" key="11">
    <source>
        <dbReference type="EMBL" id="AVM00122.1"/>
    </source>
</evidence>
<feature type="region of interest" description="Disordered" evidence="10">
    <location>
        <begin position="92"/>
        <end position="180"/>
    </location>
</feature>
<keyword evidence="8 9" id="KW-0472">Membrane</keyword>
<evidence type="ECO:0000256" key="1">
    <source>
        <dbReference type="ARBA" id="ARBA00004167"/>
    </source>
</evidence>
<evidence type="ECO:0000256" key="9">
    <source>
        <dbReference type="HAMAP-Rule" id="MF_00237"/>
    </source>
</evidence>
<evidence type="ECO:0000256" key="4">
    <source>
        <dbReference type="ARBA" id="ARBA00022692"/>
    </source>
</evidence>
<sequence length="180" mass="19004">MFSNLGWGEILVLVVAALVILGPERLPGAISWTMQSIRKVRDYATGASKDLQDQMGTDFDSFREPLQQLNELRQMTPKALVTKHLFEGDSAPLDQMESTVRESLSLSGPAAANPHPGTAGPDAARLADTETRVTQGSSSSGASNAGGGATQVDPSRLGADHAAPPATAPRRHDVTDWDAT</sequence>
<comment type="subunit">
    <text evidence="9">The Tat system comprises two distinct complexes: a TatABC complex, containing multiple copies of TatA, TatB and TatC subunits, and a separate TatA complex, containing only TatA subunits. Substrates initially bind to the TatABC complex, which probably triggers association of the separate TatA complex to form the active translocon.</text>
</comment>
<dbReference type="RefSeq" id="WP_105941853.1">
    <property type="nucleotide sequence ID" value="NZ_CP027433.1"/>
</dbReference>
<reference evidence="11 12" key="1">
    <citation type="submission" date="2018-03" db="EMBL/GenBank/DDBJ databases">
        <title>Characteristics and genome of n-alkane degrading marine bacteria Gordonia iterans isolated from crude oil contaminated in Tae-an, South Korea.</title>
        <authorList>
            <person name="Lee S.-S."/>
            <person name="Kim H."/>
        </authorList>
    </citation>
    <scope>NUCLEOTIDE SEQUENCE [LARGE SCALE GENOMIC DNA]</scope>
    <source>
        <strain evidence="11 12">Co17</strain>
    </source>
</reference>
<evidence type="ECO:0000256" key="10">
    <source>
        <dbReference type="SAM" id="MobiDB-lite"/>
    </source>
</evidence>
<keyword evidence="4 9" id="KW-0812">Transmembrane</keyword>
<dbReference type="KEGG" id="git:C6V83_07370"/>
<comment type="subcellular location">
    <subcellularLocation>
        <location evidence="9">Cell membrane</location>
        <topology evidence="9">Single-pass membrane protein</topology>
    </subcellularLocation>
    <subcellularLocation>
        <location evidence="1">Membrane</location>
        <topology evidence="1">Single-pass membrane protein</topology>
    </subcellularLocation>
</comment>
<dbReference type="Gene3D" id="1.20.5.3310">
    <property type="match status" value="1"/>
</dbReference>
<keyword evidence="6 9" id="KW-1133">Transmembrane helix</keyword>
<keyword evidence="12" id="KW-1185">Reference proteome</keyword>